<dbReference type="InterPro" id="IPR050348">
    <property type="entry name" value="Protein-Tyr_Phosphatase"/>
</dbReference>
<dbReference type="InterPro" id="IPR000242">
    <property type="entry name" value="PTP_cat"/>
</dbReference>
<dbReference type="SMART" id="SM00404">
    <property type="entry name" value="PTPc_motif"/>
    <property type="match status" value="2"/>
</dbReference>
<dbReference type="InterPro" id="IPR007110">
    <property type="entry name" value="Ig-like_dom"/>
</dbReference>
<dbReference type="InterPro" id="IPR057598">
    <property type="entry name" value="Fn3_PTPRU"/>
</dbReference>
<dbReference type="SUPFAM" id="SSF57440">
    <property type="entry name" value="Kringle-like"/>
    <property type="match status" value="1"/>
</dbReference>
<keyword evidence="11 14" id="KW-1015">Disulfide bond</keyword>
<dbReference type="GO" id="GO:0004725">
    <property type="term" value="F:protein tyrosine phosphatase activity"/>
    <property type="evidence" value="ECO:0007669"/>
    <property type="project" value="UniProtKB-EC"/>
</dbReference>
<organism evidence="23 24">
    <name type="scientific">Mizuhopecten yessoensis</name>
    <name type="common">Japanese scallop</name>
    <name type="synonym">Patinopecten yessoensis</name>
    <dbReference type="NCBI Taxonomy" id="6573"/>
    <lineage>
        <taxon>Eukaryota</taxon>
        <taxon>Metazoa</taxon>
        <taxon>Spiralia</taxon>
        <taxon>Lophotrochozoa</taxon>
        <taxon>Mollusca</taxon>
        <taxon>Bivalvia</taxon>
        <taxon>Autobranchia</taxon>
        <taxon>Pteriomorphia</taxon>
        <taxon>Pectinida</taxon>
        <taxon>Pectinoidea</taxon>
        <taxon>Pectinidae</taxon>
        <taxon>Mizuhopecten</taxon>
    </lineage>
</organism>
<comment type="caution">
    <text evidence="23">The sequence shown here is derived from an EMBL/GenBank/DDBJ whole genome shotgun (WGS) entry which is preliminary data.</text>
</comment>
<evidence type="ECO:0000256" key="5">
    <source>
        <dbReference type="ARBA" id="ARBA00022692"/>
    </source>
</evidence>
<feature type="domain" description="Tyrosine specific protein phosphatases" evidence="19">
    <location>
        <begin position="1216"/>
        <end position="1290"/>
    </location>
</feature>
<evidence type="ECO:0000256" key="3">
    <source>
        <dbReference type="ARBA" id="ARBA00013064"/>
    </source>
</evidence>
<dbReference type="PROSITE" id="PS50070">
    <property type="entry name" value="KRINGLE_2"/>
    <property type="match status" value="1"/>
</dbReference>
<evidence type="ECO:0000313" key="24">
    <source>
        <dbReference type="Proteomes" id="UP000242188"/>
    </source>
</evidence>
<evidence type="ECO:0000256" key="16">
    <source>
        <dbReference type="SAM" id="Phobius"/>
    </source>
</evidence>
<evidence type="ECO:0000256" key="4">
    <source>
        <dbReference type="ARBA" id="ARBA00022572"/>
    </source>
</evidence>
<feature type="chain" id="PRO_5013278827" description="protein-tyrosine-phosphatase" evidence="17">
    <location>
        <begin position="23"/>
        <end position="1605"/>
    </location>
</feature>
<feature type="domain" description="Fibronectin type-III" evidence="22">
    <location>
        <begin position="587"/>
        <end position="684"/>
    </location>
</feature>
<gene>
    <name evidence="23" type="ORF">KP79_PYT08042</name>
</gene>
<dbReference type="InterPro" id="IPR016130">
    <property type="entry name" value="Tyr_Pase_AS"/>
</dbReference>
<keyword evidence="6 17" id="KW-0732">Signal</keyword>
<dbReference type="FunFam" id="3.90.190.10:FF:000102">
    <property type="entry name" value="Receptor-type tyrosine-protein phosphatase"/>
    <property type="match status" value="1"/>
</dbReference>
<proteinExistence type="inferred from homology"/>
<evidence type="ECO:0000256" key="10">
    <source>
        <dbReference type="ARBA" id="ARBA00023136"/>
    </source>
</evidence>
<dbReference type="GO" id="GO:0016020">
    <property type="term" value="C:membrane"/>
    <property type="evidence" value="ECO:0007669"/>
    <property type="project" value="UniProtKB-SubCell"/>
</dbReference>
<dbReference type="InterPro" id="IPR013806">
    <property type="entry name" value="Kringle-like"/>
</dbReference>
<comment type="similarity">
    <text evidence="2">Belongs to the protein-tyrosine phosphatase family.</text>
</comment>
<sequence>MSDLVWIIHGVLTLFLCGVGLTIDTDELHALQEECRDGTFGYKCNSKCRCKRYQTCDKVTGECIRDECEDNGWGPGCQLSNNCFYNGQAMTYLGTKSITSDLYQCQRWDLQIPHRHSYKSAEQFPDKTMPENYCRTTEDSARPWCYTTDINSRWEHCNINNCNCPAGRFGDNCIKECHCADLSEACDSILGICSSGCAQGWDGYDCQQAIACPQNRFGWDCSKRCFCQDSRHCNRFTGPSKQCHCISGYFNPPFCQAVTPPTILSFENTEVNPGQNTTLNCTVTAYPTPKAGEIIIRGPARRRVTLMDSGELEIYMYTRFNLYAVEYVNAGDRFTCIVNSVAGTTSTTITAGVYELPRLNRAPFIADGGLGVKEIHIRWHRWDRERGDTGDPPILWYSVMVQDLDDGTERLAGIVLNMNCQYMYLCNFTITDLIPNTRHAIKVSARRDGEGGDGPPGPSLNATTMCGAPELPPILRTVTSGFEFNSSFPQTELVVTWKDPPRSSWNCDNISLYQITISNAQHAGNKQAVHISGTTPQGRNGIKSASISDLQPATEYCVTMSFQSNRDQYSPESERTCTSTPKTTPSAPRNVKLIRQTSNSLTFSWEKPFRPPADVMRYNLGIWKTDSREFTTKTGKEVTSSAAVVAHTLEDLDPFTNYSIEIRAVNSAGDGDPSPIFVAATAEGLPGPIQNFRNISKTATSIGLIWKDSRTTNGQVLSYLLSCFPVESMSAAPDQHREVNVLPSVHRHTFSNLVPATKYLCSIHTSTNKGTGPSTRIAVWTKPLDPKEPPTPNIMDHTDTTVTVQLTPSQDQTISFYRMIIENVSSGRVTKRSIPDRIRQVGSDFYEARAQGTGAYIAAELTPDKLNAPFVVGDNKTYRGYYNAPLVPTQNYDIWYGAFSNVDGTLRKSFSKAERAVGVALSVAPAPESNHVPVIIVVLVAFIILILVFALLLFLWRKRHLASEREKAEMPNFGPTIVPEPDTSTPSTPVDDVEAEPLIEHSTGTATDAESEPLYGNTGIGIFPAVKVEDLWDYVKQNKENEAEGLRREYRLIPAGLTASCEVAKKTENKNKNRYGNIIAYDHTRVVIKPVANDIHDDYTNANYIDGYKKSKAYIAAQGPTKPTIDHIWRMAWQEKSKTIIMLTNPTETGKKKCEQYWPDTGKEIYAGIAVELVDVDHLPDFTIRTFQLSKGNQFSELKQYHYTTWPDHGVPRFGNSLLLLRQKIRAYDNLDAGPPIVHCSAGVGRTGTYIAVDVNLDQAKNEGLIDVHNFVQQMRTMRVNMVQTLEQYMFVYDVLLEALICGDTSITLDSYPDTLSELLQYEQSIGKTKLDEQYEVLKLVTNTMERDETTVALRPENIFKNRCKMIVPANRCRPYLMTRVEDYNDYVNASFLNGYRRKDAYIATQMPMPNTVVDFWRMIYDHNSYCIVMLNEVDPHDEMMEQYWTLDTCGEKYGPFIVETTAEIKSDPSITVRDFTITNTQNPQEVPRVVRQFHFHRWPEMSVIPSSRAALLELLDQVEIWQKQSGNRPVTVHCLDGATRSGLFVATSCVLERMKTDREVDIFQAIKQLRLNRTQIIDCLEQYRFCHEIALEYHATVSALTTFS</sequence>
<dbReference type="InterPro" id="IPR000387">
    <property type="entry name" value="Tyr_Pase_dom"/>
</dbReference>
<dbReference type="Pfam" id="PF00051">
    <property type="entry name" value="Kringle"/>
    <property type="match status" value="1"/>
</dbReference>
<dbReference type="EC" id="3.1.3.48" evidence="3"/>
<dbReference type="PROSITE" id="PS50835">
    <property type="entry name" value="IG_LIKE"/>
    <property type="match status" value="1"/>
</dbReference>
<dbReference type="InterPro" id="IPR013783">
    <property type="entry name" value="Ig-like_fold"/>
</dbReference>
<reference evidence="23 24" key="1">
    <citation type="journal article" date="2017" name="Nat. Ecol. Evol.">
        <title>Scallop genome provides insights into evolution of bilaterian karyotype and development.</title>
        <authorList>
            <person name="Wang S."/>
            <person name="Zhang J."/>
            <person name="Jiao W."/>
            <person name="Li J."/>
            <person name="Xun X."/>
            <person name="Sun Y."/>
            <person name="Guo X."/>
            <person name="Huan P."/>
            <person name="Dong B."/>
            <person name="Zhang L."/>
            <person name="Hu X."/>
            <person name="Sun X."/>
            <person name="Wang J."/>
            <person name="Zhao C."/>
            <person name="Wang Y."/>
            <person name="Wang D."/>
            <person name="Huang X."/>
            <person name="Wang R."/>
            <person name="Lv J."/>
            <person name="Li Y."/>
            <person name="Zhang Z."/>
            <person name="Liu B."/>
            <person name="Lu W."/>
            <person name="Hui Y."/>
            <person name="Liang J."/>
            <person name="Zhou Z."/>
            <person name="Hou R."/>
            <person name="Li X."/>
            <person name="Liu Y."/>
            <person name="Li H."/>
            <person name="Ning X."/>
            <person name="Lin Y."/>
            <person name="Zhao L."/>
            <person name="Xing Q."/>
            <person name="Dou J."/>
            <person name="Li Y."/>
            <person name="Mao J."/>
            <person name="Guo H."/>
            <person name="Dou H."/>
            <person name="Li T."/>
            <person name="Mu C."/>
            <person name="Jiang W."/>
            <person name="Fu Q."/>
            <person name="Fu X."/>
            <person name="Miao Y."/>
            <person name="Liu J."/>
            <person name="Yu Q."/>
            <person name="Li R."/>
            <person name="Liao H."/>
            <person name="Li X."/>
            <person name="Kong Y."/>
            <person name="Jiang Z."/>
            <person name="Chourrout D."/>
            <person name="Li R."/>
            <person name="Bao Z."/>
        </authorList>
    </citation>
    <scope>NUCLEOTIDE SEQUENCE [LARGE SCALE GENOMIC DNA]</scope>
    <source>
        <strain evidence="23 24">PY_sf001</strain>
    </source>
</reference>
<feature type="domain" description="Tyrosine specific protein phosphatases" evidence="19">
    <location>
        <begin position="1513"/>
        <end position="1585"/>
    </location>
</feature>
<dbReference type="PANTHER" id="PTHR19134:SF562">
    <property type="entry name" value="PROTEIN-TYROSINE-PHOSPHATASE"/>
    <property type="match status" value="1"/>
</dbReference>
<feature type="domain" description="Tyrosine-protein phosphatase" evidence="18">
    <location>
        <begin position="1331"/>
        <end position="1594"/>
    </location>
</feature>
<dbReference type="Pfam" id="PF00102">
    <property type="entry name" value="Y_phosphatase"/>
    <property type="match status" value="2"/>
</dbReference>
<feature type="domain" description="Kringle" evidence="20">
    <location>
        <begin position="85"/>
        <end position="162"/>
    </location>
</feature>
<keyword evidence="8" id="KW-0904">Protein phosphatase</keyword>
<dbReference type="CDD" id="cd00063">
    <property type="entry name" value="FN3"/>
    <property type="match status" value="3"/>
</dbReference>
<dbReference type="InterPro" id="IPR000001">
    <property type="entry name" value="Kringle"/>
</dbReference>
<accession>A0A210PGF3</accession>
<dbReference type="SMART" id="SM00130">
    <property type="entry name" value="KR"/>
    <property type="match status" value="1"/>
</dbReference>
<feature type="transmembrane region" description="Helical" evidence="16">
    <location>
        <begin position="932"/>
        <end position="956"/>
    </location>
</feature>
<feature type="domain" description="Fibronectin type-III" evidence="22">
    <location>
        <begin position="478"/>
        <end position="583"/>
    </location>
</feature>
<evidence type="ECO:0000256" key="15">
    <source>
        <dbReference type="SAM" id="MobiDB-lite"/>
    </source>
</evidence>
<keyword evidence="10 16" id="KW-0472">Membrane</keyword>
<evidence type="ECO:0000256" key="9">
    <source>
        <dbReference type="ARBA" id="ARBA00022989"/>
    </source>
</evidence>
<dbReference type="InterPro" id="IPR038178">
    <property type="entry name" value="Kringle_sf"/>
</dbReference>
<dbReference type="SMART" id="SM00060">
    <property type="entry name" value="FN3"/>
    <property type="match status" value="5"/>
</dbReference>
<dbReference type="OrthoDB" id="10253954at2759"/>
<feature type="region of interest" description="Disordered" evidence="15">
    <location>
        <begin position="567"/>
        <end position="588"/>
    </location>
</feature>
<evidence type="ECO:0000259" key="18">
    <source>
        <dbReference type="PROSITE" id="PS50055"/>
    </source>
</evidence>
<keyword evidence="4 14" id="KW-0420">Kringle</keyword>
<feature type="signal peptide" evidence="17">
    <location>
        <begin position="1"/>
        <end position="22"/>
    </location>
</feature>
<dbReference type="PRINTS" id="PR00018">
    <property type="entry name" value="KRINGLE"/>
</dbReference>
<evidence type="ECO:0000256" key="1">
    <source>
        <dbReference type="ARBA" id="ARBA00004479"/>
    </source>
</evidence>
<protein>
    <recommendedName>
        <fullName evidence="3">protein-tyrosine-phosphatase</fullName>
        <ecNumber evidence="3">3.1.3.48</ecNumber>
    </recommendedName>
</protein>
<evidence type="ECO:0000313" key="23">
    <source>
        <dbReference type="EMBL" id="OWF35537.1"/>
    </source>
</evidence>
<keyword evidence="9 16" id="KW-1133">Transmembrane helix</keyword>
<dbReference type="PROSITE" id="PS50055">
    <property type="entry name" value="TYR_PHOSPHATASE_PTP"/>
    <property type="match status" value="2"/>
</dbReference>
<dbReference type="InterPro" id="IPR015373">
    <property type="entry name" value="Interferon/interleukin_rcp_dom"/>
</dbReference>
<dbReference type="Gene3D" id="2.60.40.10">
    <property type="entry name" value="Immunoglobulins"/>
    <property type="match status" value="4"/>
</dbReference>
<feature type="domain" description="Fibronectin type-III" evidence="22">
    <location>
        <begin position="685"/>
        <end position="786"/>
    </location>
</feature>
<feature type="compositionally biased region" description="Polar residues" evidence="15">
    <location>
        <begin position="567"/>
        <end position="587"/>
    </location>
</feature>
<keyword evidence="7" id="KW-0378">Hydrolase</keyword>
<dbReference type="SUPFAM" id="SSF49265">
    <property type="entry name" value="Fibronectin type III"/>
    <property type="match status" value="3"/>
</dbReference>
<keyword evidence="23" id="KW-0675">Receptor</keyword>
<dbReference type="PROSITE" id="PS50853">
    <property type="entry name" value="FN3"/>
    <property type="match status" value="4"/>
</dbReference>
<dbReference type="InterPro" id="IPR036116">
    <property type="entry name" value="FN3_sf"/>
</dbReference>
<comment type="caution">
    <text evidence="14">Lacks conserved residue(s) required for the propagation of feature annotation.</text>
</comment>
<feature type="domain" description="Ig-like" evidence="21">
    <location>
        <begin position="260"/>
        <end position="350"/>
    </location>
</feature>
<dbReference type="FunFam" id="3.90.190.10:FF:000062">
    <property type="entry name" value="Receptor-type tyrosine-protein phosphatase kappa"/>
    <property type="match status" value="1"/>
</dbReference>
<keyword evidence="24" id="KW-1185">Reference proteome</keyword>
<evidence type="ECO:0000256" key="13">
    <source>
        <dbReference type="ARBA" id="ARBA00051722"/>
    </source>
</evidence>
<evidence type="ECO:0000259" key="20">
    <source>
        <dbReference type="PROSITE" id="PS50070"/>
    </source>
</evidence>
<evidence type="ECO:0000259" key="21">
    <source>
        <dbReference type="PROSITE" id="PS50835"/>
    </source>
</evidence>
<feature type="disulfide bond" evidence="14">
    <location>
        <begin position="134"/>
        <end position="157"/>
    </location>
</feature>
<feature type="domain" description="Fibronectin type-III" evidence="22">
    <location>
        <begin position="359"/>
        <end position="467"/>
    </location>
</feature>
<evidence type="ECO:0000256" key="8">
    <source>
        <dbReference type="ARBA" id="ARBA00022912"/>
    </source>
</evidence>
<dbReference type="PANTHER" id="PTHR19134">
    <property type="entry name" value="RECEPTOR-TYPE TYROSINE-PROTEIN PHOSPHATASE"/>
    <property type="match status" value="1"/>
</dbReference>
<dbReference type="PROSITE" id="PS50056">
    <property type="entry name" value="TYR_PHOSPHATASE_2"/>
    <property type="match status" value="2"/>
</dbReference>
<feature type="domain" description="Tyrosine-protein phosphatase" evidence="18">
    <location>
        <begin position="1046"/>
        <end position="1299"/>
    </location>
</feature>
<dbReference type="InterPro" id="IPR036179">
    <property type="entry name" value="Ig-like_dom_sf"/>
</dbReference>
<dbReference type="STRING" id="6573.A0A210PGF3"/>
<dbReference type="Pfam" id="PF23144">
    <property type="entry name" value="Fn3_PTPRU"/>
    <property type="match status" value="1"/>
</dbReference>
<evidence type="ECO:0000256" key="14">
    <source>
        <dbReference type="PROSITE-ProRule" id="PRU00121"/>
    </source>
</evidence>
<dbReference type="SUPFAM" id="SSF48726">
    <property type="entry name" value="Immunoglobulin"/>
    <property type="match status" value="1"/>
</dbReference>
<evidence type="ECO:0000256" key="6">
    <source>
        <dbReference type="ARBA" id="ARBA00022729"/>
    </source>
</evidence>
<dbReference type="Pfam" id="PF09294">
    <property type="entry name" value="Interfer-bind"/>
    <property type="match status" value="1"/>
</dbReference>
<dbReference type="PROSITE" id="PS00383">
    <property type="entry name" value="TYR_PHOSPHATASE_1"/>
    <property type="match status" value="2"/>
</dbReference>
<dbReference type="EMBL" id="NEDP02076722">
    <property type="protein sequence ID" value="OWF35537.1"/>
    <property type="molecule type" value="Genomic_DNA"/>
</dbReference>
<comment type="subcellular location">
    <subcellularLocation>
        <location evidence="1">Membrane</location>
        <topology evidence="1">Single-pass type I membrane protein</topology>
    </subcellularLocation>
</comment>
<dbReference type="CDD" id="cd00108">
    <property type="entry name" value="KR"/>
    <property type="match status" value="1"/>
</dbReference>
<keyword evidence="12" id="KW-0325">Glycoprotein</keyword>
<evidence type="ECO:0000256" key="7">
    <source>
        <dbReference type="ARBA" id="ARBA00022801"/>
    </source>
</evidence>
<name>A0A210PGF3_MIZYE</name>
<dbReference type="SUPFAM" id="SSF52799">
    <property type="entry name" value="(Phosphotyrosine protein) phosphatases II"/>
    <property type="match status" value="2"/>
</dbReference>
<dbReference type="PRINTS" id="PR00700">
    <property type="entry name" value="PRTYPHPHTASE"/>
</dbReference>
<evidence type="ECO:0000256" key="17">
    <source>
        <dbReference type="SAM" id="SignalP"/>
    </source>
</evidence>
<dbReference type="Pfam" id="PF00041">
    <property type="entry name" value="fn3"/>
    <property type="match status" value="2"/>
</dbReference>
<dbReference type="InterPro" id="IPR029021">
    <property type="entry name" value="Prot-tyrosine_phosphatase-like"/>
</dbReference>
<dbReference type="InterPro" id="IPR003961">
    <property type="entry name" value="FN3_dom"/>
</dbReference>
<dbReference type="InterPro" id="IPR003595">
    <property type="entry name" value="Tyr_Pase_cat"/>
</dbReference>
<dbReference type="Gene3D" id="2.170.300.10">
    <property type="entry name" value="Tie2 ligand-binding domain superfamily"/>
    <property type="match status" value="1"/>
</dbReference>
<dbReference type="Proteomes" id="UP000242188">
    <property type="component" value="Unassembled WGS sequence"/>
</dbReference>
<keyword evidence="5 16" id="KW-0812">Transmembrane</keyword>
<evidence type="ECO:0000259" key="19">
    <source>
        <dbReference type="PROSITE" id="PS50056"/>
    </source>
</evidence>
<evidence type="ECO:0000259" key="22">
    <source>
        <dbReference type="PROSITE" id="PS50853"/>
    </source>
</evidence>
<dbReference type="Gene3D" id="2.40.20.10">
    <property type="entry name" value="Plasminogen Kringle 4"/>
    <property type="match status" value="1"/>
</dbReference>
<comment type="catalytic activity">
    <reaction evidence="13">
        <text>O-phospho-L-tyrosyl-[protein] + H2O = L-tyrosyl-[protein] + phosphate</text>
        <dbReference type="Rhea" id="RHEA:10684"/>
        <dbReference type="Rhea" id="RHEA-COMP:10136"/>
        <dbReference type="Rhea" id="RHEA-COMP:20101"/>
        <dbReference type="ChEBI" id="CHEBI:15377"/>
        <dbReference type="ChEBI" id="CHEBI:43474"/>
        <dbReference type="ChEBI" id="CHEBI:46858"/>
        <dbReference type="ChEBI" id="CHEBI:61978"/>
        <dbReference type="EC" id="3.1.3.48"/>
    </reaction>
</comment>
<dbReference type="SMART" id="SM00194">
    <property type="entry name" value="PTPc"/>
    <property type="match status" value="2"/>
</dbReference>
<evidence type="ECO:0000256" key="11">
    <source>
        <dbReference type="ARBA" id="ARBA00023157"/>
    </source>
</evidence>
<evidence type="ECO:0000256" key="12">
    <source>
        <dbReference type="ARBA" id="ARBA00023180"/>
    </source>
</evidence>
<evidence type="ECO:0000256" key="2">
    <source>
        <dbReference type="ARBA" id="ARBA00009580"/>
    </source>
</evidence>
<dbReference type="Gene3D" id="3.90.190.10">
    <property type="entry name" value="Protein tyrosine phosphatase superfamily"/>
    <property type="match status" value="2"/>
</dbReference>